<feature type="domain" description="HTH tetR-type" evidence="5">
    <location>
        <begin position="23"/>
        <end position="83"/>
    </location>
</feature>
<evidence type="ECO:0000256" key="1">
    <source>
        <dbReference type="ARBA" id="ARBA00023015"/>
    </source>
</evidence>
<dbReference type="Gene3D" id="1.10.357.10">
    <property type="entry name" value="Tetracycline Repressor, domain 2"/>
    <property type="match status" value="1"/>
</dbReference>
<comment type="caution">
    <text evidence="6">The sequence shown here is derived from an EMBL/GenBank/DDBJ whole genome shotgun (WGS) entry which is preliminary data.</text>
</comment>
<sequence>MCQYRVVQPSRTYRGATPGQRAEQRRTRLIEAAVDVFGTVGYRAATVDQVCASAGLSKRYFYESFPDSETLLLACYQRCAEEMHQAMVNAVAQAPADNLDVQLRAALTGYFEAIDADQRRARITLLEILGVSPAVDAAWAEQTQRFAASVETLAAVAFTKTTLPKGQRAIIAEEIIGAITTAATLWLLQDRRRRRSQLINATHVLVLAVFDRLPHA</sequence>
<dbReference type="PROSITE" id="PS50977">
    <property type="entry name" value="HTH_TETR_2"/>
    <property type="match status" value="1"/>
</dbReference>
<protein>
    <submittedName>
        <fullName evidence="6">TetR/AcrR family transcriptional regulator</fullName>
    </submittedName>
</protein>
<feature type="DNA-binding region" description="H-T-H motif" evidence="4">
    <location>
        <begin position="46"/>
        <end position="65"/>
    </location>
</feature>
<reference evidence="6 7" key="1">
    <citation type="submission" date="2018-06" db="EMBL/GenBank/DDBJ databases">
        <title>NTM in soil in Japan.</title>
        <authorList>
            <person name="Ohya K."/>
        </authorList>
    </citation>
    <scope>NUCLEOTIDE SEQUENCE [LARGE SCALE GENOMIC DNA]</scope>
    <source>
        <strain evidence="6 7">GF76</strain>
    </source>
</reference>
<accession>A0A329K6X0</accession>
<proteinExistence type="predicted"/>
<evidence type="ECO:0000313" key="6">
    <source>
        <dbReference type="EMBL" id="RAU90542.1"/>
    </source>
</evidence>
<dbReference type="PANTHER" id="PTHR30055:SF234">
    <property type="entry name" value="HTH-TYPE TRANSCRIPTIONAL REGULATOR BETI"/>
    <property type="match status" value="1"/>
</dbReference>
<dbReference type="InterPro" id="IPR050109">
    <property type="entry name" value="HTH-type_TetR-like_transc_reg"/>
</dbReference>
<evidence type="ECO:0000256" key="2">
    <source>
        <dbReference type="ARBA" id="ARBA00023125"/>
    </source>
</evidence>
<dbReference type="AlphaFoldDB" id="A0A329K6X0"/>
<dbReference type="SUPFAM" id="SSF46689">
    <property type="entry name" value="Homeodomain-like"/>
    <property type="match status" value="1"/>
</dbReference>
<dbReference type="PANTHER" id="PTHR30055">
    <property type="entry name" value="HTH-TYPE TRANSCRIPTIONAL REGULATOR RUTR"/>
    <property type="match status" value="1"/>
</dbReference>
<dbReference type="InterPro" id="IPR009057">
    <property type="entry name" value="Homeodomain-like_sf"/>
</dbReference>
<evidence type="ECO:0000259" key="5">
    <source>
        <dbReference type="PROSITE" id="PS50977"/>
    </source>
</evidence>
<dbReference type="InterPro" id="IPR001647">
    <property type="entry name" value="HTH_TetR"/>
</dbReference>
<evidence type="ECO:0000313" key="7">
    <source>
        <dbReference type="Proteomes" id="UP000250347"/>
    </source>
</evidence>
<dbReference type="InterPro" id="IPR036271">
    <property type="entry name" value="Tet_transcr_reg_TetR-rel_C_sf"/>
</dbReference>
<dbReference type="EMBL" id="QMEU01000118">
    <property type="protein sequence ID" value="RAU90542.1"/>
    <property type="molecule type" value="Genomic_DNA"/>
</dbReference>
<organism evidence="6 7">
    <name type="scientific">Mycobacterium colombiense</name>
    <dbReference type="NCBI Taxonomy" id="339268"/>
    <lineage>
        <taxon>Bacteria</taxon>
        <taxon>Bacillati</taxon>
        <taxon>Actinomycetota</taxon>
        <taxon>Actinomycetes</taxon>
        <taxon>Mycobacteriales</taxon>
        <taxon>Mycobacteriaceae</taxon>
        <taxon>Mycobacterium</taxon>
        <taxon>Mycobacterium avium complex (MAC)</taxon>
    </lineage>
</organism>
<dbReference type="Pfam" id="PF00440">
    <property type="entry name" value="TetR_N"/>
    <property type="match status" value="1"/>
</dbReference>
<gene>
    <name evidence="6" type="ORF">DQP58_23060</name>
</gene>
<dbReference type="SUPFAM" id="SSF48498">
    <property type="entry name" value="Tetracyclin repressor-like, C-terminal domain"/>
    <property type="match status" value="1"/>
</dbReference>
<name>A0A329K6X0_9MYCO</name>
<dbReference type="GO" id="GO:0000976">
    <property type="term" value="F:transcription cis-regulatory region binding"/>
    <property type="evidence" value="ECO:0007669"/>
    <property type="project" value="TreeGrafter"/>
</dbReference>
<keyword evidence="1" id="KW-0805">Transcription regulation</keyword>
<keyword evidence="3" id="KW-0804">Transcription</keyword>
<keyword evidence="2 4" id="KW-0238">DNA-binding</keyword>
<dbReference type="Proteomes" id="UP000250347">
    <property type="component" value="Unassembled WGS sequence"/>
</dbReference>
<evidence type="ECO:0000256" key="4">
    <source>
        <dbReference type="PROSITE-ProRule" id="PRU00335"/>
    </source>
</evidence>
<evidence type="ECO:0000256" key="3">
    <source>
        <dbReference type="ARBA" id="ARBA00023163"/>
    </source>
</evidence>
<dbReference type="GO" id="GO:0003700">
    <property type="term" value="F:DNA-binding transcription factor activity"/>
    <property type="evidence" value="ECO:0007669"/>
    <property type="project" value="TreeGrafter"/>
</dbReference>